<dbReference type="RefSeq" id="WP_092481595.1">
    <property type="nucleotide sequence ID" value="NZ_FOYM01000001.1"/>
</dbReference>
<keyword evidence="2" id="KW-1185">Reference proteome</keyword>
<name>A0A1I6CQQ0_9FIRM</name>
<dbReference type="EMBL" id="FOYM01000001">
    <property type="protein sequence ID" value="SFQ95468.1"/>
    <property type="molecule type" value="Genomic_DNA"/>
</dbReference>
<sequence>MKEYEFEMLAKKTLVKVIPGCLNELEEQGLSNISEISTEQLISIAGISAGISSSYAITFAKELIKEVLLQKNIIEKE</sequence>
<dbReference type="AlphaFoldDB" id="A0A1I6CQQ0"/>
<reference evidence="2" key="1">
    <citation type="submission" date="2016-10" db="EMBL/GenBank/DDBJ databases">
        <authorList>
            <person name="Varghese N."/>
            <person name="Submissions S."/>
        </authorList>
    </citation>
    <scope>NUCLEOTIDE SEQUENCE [LARGE SCALE GENOMIC DNA]</scope>
    <source>
        <strain evidence="2">DSM 3669</strain>
    </source>
</reference>
<proteinExistence type="predicted"/>
<accession>A0A1I6CQQ0</accession>
<evidence type="ECO:0000313" key="2">
    <source>
        <dbReference type="Proteomes" id="UP000199584"/>
    </source>
</evidence>
<protein>
    <submittedName>
        <fullName evidence="1">Uncharacterized protein</fullName>
    </submittedName>
</protein>
<dbReference type="Proteomes" id="UP000199584">
    <property type="component" value="Unassembled WGS sequence"/>
</dbReference>
<dbReference type="OrthoDB" id="9976583at2"/>
<organism evidence="1 2">
    <name type="scientific">Desulfoscipio geothermicus DSM 3669</name>
    <dbReference type="NCBI Taxonomy" id="1121426"/>
    <lineage>
        <taxon>Bacteria</taxon>
        <taxon>Bacillati</taxon>
        <taxon>Bacillota</taxon>
        <taxon>Clostridia</taxon>
        <taxon>Eubacteriales</taxon>
        <taxon>Desulfallaceae</taxon>
        <taxon>Desulfoscipio</taxon>
    </lineage>
</organism>
<gene>
    <name evidence="1" type="ORF">SAMN05660706_101199</name>
</gene>
<evidence type="ECO:0000313" key="1">
    <source>
        <dbReference type="EMBL" id="SFQ95468.1"/>
    </source>
</evidence>